<feature type="transmembrane region" description="Helical" evidence="7">
    <location>
        <begin position="99"/>
        <end position="129"/>
    </location>
</feature>
<dbReference type="PANTHER" id="PTHR33778">
    <property type="entry name" value="PROTEIN MGTC"/>
    <property type="match status" value="1"/>
</dbReference>
<evidence type="ECO:0000256" key="6">
    <source>
        <dbReference type="ARBA" id="ARBA00023136"/>
    </source>
</evidence>
<comment type="similarity">
    <text evidence="2">Belongs to the MgtC/SapB family.</text>
</comment>
<keyword evidence="10" id="KW-1185">Reference proteome</keyword>
<organism evidence="9 10">
    <name type="scientific">Cohnella nanjingensis</name>
    <dbReference type="NCBI Taxonomy" id="1387779"/>
    <lineage>
        <taxon>Bacteria</taxon>
        <taxon>Bacillati</taxon>
        <taxon>Bacillota</taxon>
        <taxon>Bacilli</taxon>
        <taxon>Bacillales</taxon>
        <taxon>Paenibacillaceae</taxon>
        <taxon>Cohnella</taxon>
    </lineage>
</organism>
<dbReference type="GO" id="GO:0005886">
    <property type="term" value="C:plasma membrane"/>
    <property type="evidence" value="ECO:0007669"/>
    <property type="project" value="UniProtKB-SubCell"/>
</dbReference>
<dbReference type="Pfam" id="PF02308">
    <property type="entry name" value="MgtC"/>
    <property type="match status" value="1"/>
</dbReference>
<sequence length="219" mass="23275">MEIEWLLRVVVAGLCGAWIGYERKNRMKEAGIKTHFIVGIGAALMMIISKYGFRDQIGWENLSLDPSRIAAQVVSGVGFLGAGMIFLQKMTVKGLTTAAGVWATAGLGMAIGSGLYVIGIGATLIILAAQKVLHGGWRWFRSPKTEQFSLRLGDEPGALSELLALLKAQGIALLAFQAEQGGAGELSLELTVKLPPGYGVADWLAAVSEAPYIRSADTN</sequence>
<evidence type="ECO:0000256" key="7">
    <source>
        <dbReference type="SAM" id="Phobius"/>
    </source>
</evidence>
<name>A0A7X0RXQ9_9BACL</name>
<reference evidence="9 10" key="1">
    <citation type="submission" date="2020-08" db="EMBL/GenBank/DDBJ databases">
        <title>Cohnella phylogeny.</title>
        <authorList>
            <person name="Dunlap C."/>
        </authorList>
    </citation>
    <scope>NUCLEOTIDE SEQUENCE [LARGE SCALE GENOMIC DNA]</scope>
    <source>
        <strain evidence="9 10">DSM 28246</strain>
    </source>
</reference>
<evidence type="ECO:0000313" key="10">
    <source>
        <dbReference type="Proteomes" id="UP000547209"/>
    </source>
</evidence>
<evidence type="ECO:0000256" key="1">
    <source>
        <dbReference type="ARBA" id="ARBA00004651"/>
    </source>
</evidence>
<feature type="transmembrane region" description="Helical" evidence="7">
    <location>
        <begin position="34"/>
        <end position="53"/>
    </location>
</feature>
<evidence type="ECO:0000313" key="9">
    <source>
        <dbReference type="EMBL" id="MBB6675500.1"/>
    </source>
</evidence>
<dbReference type="InterPro" id="IPR049177">
    <property type="entry name" value="MgtC_SapB_SrpB_YhiD_N"/>
</dbReference>
<protein>
    <submittedName>
        <fullName evidence="9">MgtC/SapB family protein</fullName>
    </submittedName>
</protein>
<comment type="caution">
    <text evidence="9">The sequence shown here is derived from an EMBL/GenBank/DDBJ whole genome shotgun (WGS) entry which is preliminary data.</text>
</comment>
<keyword evidence="6 7" id="KW-0472">Membrane</keyword>
<dbReference type="Proteomes" id="UP000547209">
    <property type="component" value="Unassembled WGS sequence"/>
</dbReference>
<evidence type="ECO:0000256" key="5">
    <source>
        <dbReference type="ARBA" id="ARBA00022989"/>
    </source>
</evidence>
<keyword evidence="5 7" id="KW-1133">Transmembrane helix</keyword>
<dbReference type="RefSeq" id="WP_185673350.1">
    <property type="nucleotide sequence ID" value="NZ_JACJVP010000077.1"/>
</dbReference>
<gene>
    <name evidence="9" type="ORF">H7C19_33055</name>
</gene>
<dbReference type="PANTHER" id="PTHR33778:SF1">
    <property type="entry name" value="MAGNESIUM TRANSPORTER YHID-RELATED"/>
    <property type="match status" value="1"/>
</dbReference>
<dbReference type="InterPro" id="IPR003416">
    <property type="entry name" value="MgtC/SapB/SrpB/YhiD_fam"/>
</dbReference>
<accession>A0A7X0RXQ9</accession>
<evidence type="ECO:0000256" key="4">
    <source>
        <dbReference type="ARBA" id="ARBA00022692"/>
    </source>
</evidence>
<evidence type="ECO:0000259" key="8">
    <source>
        <dbReference type="Pfam" id="PF02308"/>
    </source>
</evidence>
<dbReference type="PRINTS" id="PR01837">
    <property type="entry name" value="MGTCSAPBPROT"/>
</dbReference>
<feature type="domain" description="MgtC/SapB/SrpB/YhiD N-terminal" evidence="8">
    <location>
        <begin position="10"/>
        <end position="133"/>
    </location>
</feature>
<feature type="transmembrane region" description="Helical" evidence="7">
    <location>
        <begin position="6"/>
        <end position="22"/>
    </location>
</feature>
<dbReference type="AlphaFoldDB" id="A0A7X0RXQ9"/>
<dbReference type="EMBL" id="JACJVP010000077">
    <property type="protein sequence ID" value="MBB6675500.1"/>
    <property type="molecule type" value="Genomic_DNA"/>
</dbReference>
<evidence type="ECO:0000256" key="3">
    <source>
        <dbReference type="ARBA" id="ARBA00022475"/>
    </source>
</evidence>
<evidence type="ECO:0000256" key="2">
    <source>
        <dbReference type="ARBA" id="ARBA00009298"/>
    </source>
</evidence>
<keyword evidence="4 7" id="KW-0812">Transmembrane</keyword>
<feature type="transmembrane region" description="Helical" evidence="7">
    <location>
        <begin position="69"/>
        <end position="87"/>
    </location>
</feature>
<keyword evidence="3" id="KW-1003">Cell membrane</keyword>
<proteinExistence type="inferred from homology"/>
<comment type="subcellular location">
    <subcellularLocation>
        <location evidence="1">Cell membrane</location>
        <topology evidence="1">Multi-pass membrane protein</topology>
    </subcellularLocation>
</comment>